<dbReference type="EMBL" id="CAADRN010000382">
    <property type="protein sequence ID" value="VFU19360.1"/>
    <property type="molecule type" value="Genomic_DNA"/>
</dbReference>
<proteinExistence type="predicted"/>
<dbReference type="Pfam" id="PF00079">
    <property type="entry name" value="Serpin"/>
    <property type="match status" value="1"/>
</dbReference>
<dbReference type="PROSITE" id="PS00284">
    <property type="entry name" value="SERPIN"/>
    <property type="match status" value="1"/>
</dbReference>
<dbReference type="SUPFAM" id="SSF56574">
    <property type="entry name" value="Serpins"/>
    <property type="match status" value="1"/>
</dbReference>
<name>A0A485M6D3_9ZZZZ</name>
<accession>A0A485M6D3</accession>
<organism evidence="2">
    <name type="scientific">anaerobic digester metagenome</name>
    <dbReference type="NCBI Taxonomy" id="1263854"/>
    <lineage>
        <taxon>unclassified sequences</taxon>
        <taxon>metagenomes</taxon>
        <taxon>ecological metagenomes</taxon>
    </lineage>
</organism>
<dbReference type="InterPro" id="IPR042178">
    <property type="entry name" value="Serpin_sf_1"/>
</dbReference>
<dbReference type="InterPro" id="IPR036186">
    <property type="entry name" value="Serpin_sf"/>
</dbReference>
<dbReference type="GO" id="GO:0004867">
    <property type="term" value="F:serine-type endopeptidase inhibitor activity"/>
    <property type="evidence" value="ECO:0007669"/>
    <property type="project" value="InterPro"/>
</dbReference>
<dbReference type="CDD" id="cd19588">
    <property type="entry name" value="serpin_miropin-like"/>
    <property type="match status" value="1"/>
</dbReference>
<dbReference type="InterPro" id="IPR023795">
    <property type="entry name" value="Serpin_CS"/>
</dbReference>
<dbReference type="InterPro" id="IPR042185">
    <property type="entry name" value="Serpin_sf_2"/>
</dbReference>
<dbReference type="AlphaFoldDB" id="A0A485M6D3"/>
<gene>
    <name evidence="2" type="ORF">SCFA_790007</name>
</gene>
<dbReference type="SMART" id="SM00093">
    <property type="entry name" value="SERPIN"/>
    <property type="match status" value="1"/>
</dbReference>
<protein>
    <recommendedName>
        <fullName evidence="1">Serpin domain-containing protein</fullName>
    </recommendedName>
</protein>
<dbReference type="PANTHER" id="PTHR11461">
    <property type="entry name" value="SERINE PROTEASE INHIBITOR, SERPIN"/>
    <property type="match status" value="1"/>
</dbReference>
<evidence type="ECO:0000259" key="1">
    <source>
        <dbReference type="SMART" id="SM00093"/>
    </source>
</evidence>
<dbReference type="Gene3D" id="3.30.497.10">
    <property type="entry name" value="Antithrombin, subunit I, domain 2"/>
    <property type="match status" value="1"/>
</dbReference>
<reference evidence="2" key="1">
    <citation type="submission" date="2019-03" db="EMBL/GenBank/DDBJ databases">
        <authorList>
            <person name="Hao L."/>
        </authorList>
    </citation>
    <scope>NUCLEOTIDE SEQUENCE</scope>
</reference>
<sequence>MEKQTGGKIKDLIEPPIDPLTVLFLINAIYLKAEWSKSFDPAQTRDIPFYLVDGSSKQHPVMFQEGEFQYLDGDGFQAVNIPYGKNGRIGMYIFLPDPDQSLENFYRQLDSSTWNSWMDSFQQTEGTVGLPRFKFEYESSLNDVLKSLGMEIAFDDTAADFSAMRPVPPRLYIAEVKHKTFVEVNEKGTEAAAATSVEMRLESAPLDQFSMTADRPFFFSIVDQKTSSILFMGSVVDPQA</sequence>
<dbReference type="Gene3D" id="2.30.39.10">
    <property type="entry name" value="Alpha-1-antitrypsin, domain 1"/>
    <property type="match status" value="1"/>
</dbReference>
<evidence type="ECO:0000313" key="2">
    <source>
        <dbReference type="EMBL" id="VFU19360.1"/>
    </source>
</evidence>
<dbReference type="InterPro" id="IPR000215">
    <property type="entry name" value="Serpin_fam"/>
</dbReference>
<dbReference type="InterPro" id="IPR023796">
    <property type="entry name" value="Serpin_dom"/>
</dbReference>
<dbReference type="PANTHER" id="PTHR11461:SF211">
    <property type="entry name" value="GH10112P-RELATED"/>
    <property type="match status" value="1"/>
</dbReference>
<dbReference type="GO" id="GO:0005615">
    <property type="term" value="C:extracellular space"/>
    <property type="evidence" value="ECO:0007669"/>
    <property type="project" value="InterPro"/>
</dbReference>
<feature type="domain" description="Serpin" evidence="1">
    <location>
        <begin position="1"/>
        <end position="238"/>
    </location>
</feature>